<gene>
    <name evidence="1" type="ORF">L2W38_12305</name>
</gene>
<sequence>MTPREELEMYEKALQAVLEGGQAVDDNGLKVERANLANLQKRIKELRSVLSIEDGGGSRVVVW</sequence>
<keyword evidence="2" id="KW-1185">Reference proteome</keyword>
<dbReference type="EMBL" id="JAKGUD010000019">
    <property type="protein sequence ID" value="MCF4143590.1"/>
    <property type="molecule type" value="Genomic_DNA"/>
</dbReference>
<comment type="caution">
    <text evidence="1">The sequence shown here is derived from an EMBL/GenBank/DDBJ whole genome shotgun (WGS) entry which is preliminary data.</text>
</comment>
<reference evidence="1 2" key="1">
    <citation type="submission" date="2022-01" db="EMBL/GenBank/DDBJ databases">
        <title>Dethiosulfovibrio faecalis sp. nov., a novel proteolytic, non-sulfur-reducing bacterium isolated from a marine aquaculture solid waste bioreactor.</title>
        <authorList>
            <person name="Grabowski S."/>
            <person name="Apolinario E."/>
            <person name="Schneider N."/>
            <person name="Marshall C.W."/>
            <person name="Sowers K.R."/>
        </authorList>
    </citation>
    <scope>NUCLEOTIDE SEQUENCE [LARGE SCALE GENOMIC DNA]</scope>
    <source>
        <strain evidence="1 2">DSM 12537</strain>
    </source>
</reference>
<evidence type="ECO:0000313" key="1">
    <source>
        <dbReference type="EMBL" id="MCF4143590.1"/>
    </source>
</evidence>
<evidence type="ECO:0000313" key="2">
    <source>
        <dbReference type="Proteomes" id="UP001200430"/>
    </source>
</evidence>
<name>A0ABS9EQW7_9BACT</name>
<organism evidence="1 2">
    <name type="scientific">Dethiosulfovibrio marinus</name>
    <dbReference type="NCBI Taxonomy" id="133532"/>
    <lineage>
        <taxon>Bacteria</taxon>
        <taxon>Thermotogati</taxon>
        <taxon>Synergistota</taxon>
        <taxon>Synergistia</taxon>
        <taxon>Synergistales</taxon>
        <taxon>Dethiosulfovibrionaceae</taxon>
        <taxon>Dethiosulfovibrio</taxon>
    </lineage>
</organism>
<accession>A0ABS9EQW7</accession>
<proteinExistence type="predicted"/>
<dbReference type="RefSeq" id="WP_236100329.1">
    <property type="nucleotide sequence ID" value="NZ_JAKGUD010000019.1"/>
</dbReference>
<protein>
    <submittedName>
        <fullName evidence="1">Uncharacterized protein</fullName>
    </submittedName>
</protein>
<dbReference type="Proteomes" id="UP001200430">
    <property type="component" value="Unassembled WGS sequence"/>
</dbReference>